<dbReference type="GO" id="GO:0003677">
    <property type="term" value="F:DNA binding"/>
    <property type="evidence" value="ECO:0007669"/>
    <property type="project" value="UniProtKB-UniRule"/>
</dbReference>
<dbReference type="GO" id="GO:0006310">
    <property type="term" value="P:DNA recombination"/>
    <property type="evidence" value="ECO:0007669"/>
    <property type="project" value="UniProtKB-KW"/>
</dbReference>
<dbReference type="PROSITE" id="PS51898">
    <property type="entry name" value="TYR_RECOMBINASE"/>
    <property type="match status" value="1"/>
</dbReference>
<keyword evidence="3" id="KW-0233">DNA recombination</keyword>
<evidence type="ECO:0000256" key="1">
    <source>
        <dbReference type="ARBA" id="ARBA00008857"/>
    </source>
</evidence>
<dbReference type="InterPro" id="IPR002104">
    <property type="entry name" value="Integrase_catalytic"/>
</dbReference>
<dbReference type="InterPro" id="IPR025269">
    <property type="entry name" value="SAM-like_dom"/>
</dbReference>
<dbReference type="PROSITE" id="PS51900">
    <property type="entry name" value="CB"/>
    <property type="match status" value="1"/>
</dbReference>
<dbReference type="SUPFAM" id="SSF56349">
    <property type="entry name" value="DNA breaking-rejoining enzymes"/>
    <property type="match status" value="1"/>
</dbReference>
<dbReference type="InterPro" id="IPR011010">
    <property type="entry name" value="DNA_brk_join_enz"/>
</dbReference>
<evidence type="ECO:0000256" key="2">
    <source>
        <dbReference type="ARBA" id="ARBA00023125"/>
    </source>
</evidence>
<feature type="domain" description="Tyr recombinase" evidence="5">
    <location>
        <begin position="119"/>
        <end position="313"/>
    </location>
</feature>
<dbReference type="GO" id="GO:0015074">
    <property type="term" value="P:DNA integration"/>
    <property type="evidence" value="ECO:0007669"/>
    <property type="project" value="InterPro"/>
</dbReference>
<organism evidence="7 9">
    <name type="scientific">Schaedlerella arabinosiphila</name>
    <dbReference type="NCBI Taxonomy" id="2044587"/>
    <lineage>
        <taxon>Bacteria</taxon>
        <taxon>Bacillati</taxon>
        <taxon>Bacillota</taxon>
        <taxon>Clostridia</taxon>
        <taxon>Lachnospirales</taxon>
        <taxon>Lachnospiraceae</taxon>
        <taxon>Schaedlerella</taxon>
    </lineage>
</organism>
<dbReference type="PANTHER" id="PTHR30349:SF64">
    <property type="entry name" value="PROPHAGE INTEGRASE INTD-RELATED"/>
    <property type="match status" value="1"/>
</dbReference>
<comment type="caution">
    <text evidence="7">The sequence shown here is derived from an EMBL/GenBank/DDBJ whole genome shotgun (WGS) entry which is preliminary data.</text>
</comment>
<evidence type="ECO:0000256" key="3">
    <source>
        <dbReference type="ARBA" id="ARBA00023172"/>
    </source>
</evidence>
<dbReference type="Gene3D" id="1.10.150.130">
    <property type="match status" value="1"/>
</dbReference>
<dbReference type="InterPro" id="IPR044068">
    <property type="entry name" value="CB"/>
</dbReference>
<evidence type="ECO:0000313" key="7">
    <source>
        <dbReference type="EMBL" id="RRK30508.1"/>
    </source>
</evidence>
<sequence>MNNNDLLFFCRTYDFLHVFIPKEKSGSRHTAVTYRQGLKTFRNYVNNIAGIPTNRFEFKDCTYDFLLDYRNHLHKVDNLKAKTVNNKLATVKSYVGYASARDVSLQQYAFSVEQVPYYSEPKELQPVIEDVDALAALLHMPPNTRKGLRDKVIMSVLYDSGMRVAELVSMDVRNVCLDHNDVKLRLHGKGNKERCVVMDSKTTALIRQYMGEFHPERNRDAPFIYTVIDGKQKYMTSRNVQKLIKKYSDKVREEHDLPESVSPHTFRRTRGTMLYRDGVDLAAISVLLGHADMKTTRDHYTSPSLDQMREIANRRNNVIPKEEPLWPDDEDELSRILGLD</sequence>
<reference evidence="7" key="1">
    <citation type="submission" date="2018-10" db="EMBL/GenBank/DDBJ databases">
        <title>Schaedlerella arabinophila gen. nov. sp. nov., isolated from the mouse intestinal tract and comparative analysis with the genome of the closely related altered Schaedler flora strain ASF502.</title>
        <authorList>
            <person name="Miyake S."/>
            <person name="Soh M."/>
            <person name="Seedorf H."/>
        </authorList>
    </citation>
    <scope>NUCLEOTIDE SEQUENCE [LARGE SCALE GENOMIC DNA]</scope>
    <source>
        <strain evidence="7">DSM 106076</strain>
    </source>
</reference>
<dbReference type="AlphaFoldDB" id="A0A3R8JKN8"/>
<dbReference type="InterPro" id="IPR010998">
    <property type="entry name" value="Integrase_recombinase_N"/>
</dbReference>
<dbReference type="EMBL" id="RHJS01000002">
    <property type="protein sequence ID" value="RRK32389.1"/>
    <property type="molecule type" value="Genomic_DNA"/>
</dbReference>
<evidence type="ECO:0000259" key="5">
    <source>
        <dbReference type="PROSITE" id="PS51898"/>
    </source>
</evidence>
<dbReference type="Pfam" id="PF00589">
    <property type="entry name" value="Phage_integrase"/>
    <property type="match status" value="1"/>
</dbReference>
<proteinExistence type="inferred from homology"/>
<dbReference type="InterPro" id="IPR013762">
    <property type="entry name" value="Integrase-like_cat_sf"/>
</dbReference>
<keyword evidence="2 4" id="KW-0238">DNA-binding</keyword>
<dbReference type="Proteomes" id="UP000274920">
    <property type="component" value="Unassembled WGS sequence"/>
</dbReference>
<feature type="domain" description="Core-binding (CB)" evidence="6">
    <location>
        <begin position="4"/>
        <end position="99"/>
    </location>
</feature>
<dbReference type="RefSeq" id="WP_125126326.1">
    <property type="nucleotide sequence ID" value="NZ_RHJS01000002.1"/>
</dbReference>
<protein>
    <submittedName>
        <fullName evidence="7">Integrase</fullName>
    </submittedName>
</protein>
<dbReference type="Pfam" id="PF13102">
    <property type="entry name" value="Phage_int_SAM_5"/>
    <property type="match status" value="1"/>
</dbReference>
<evidence type="ECO:0000313" key="8">
    <source>
        <dbReference type="EMBL" id="RRK32389.1"/>
    </source>
</evidence>
<accession>A0A3R8JKN8</accession>
<comment type="similarity">
    <text evidence="1">Belongs to the 'phage' integrase family.</text>
</comment>
<dbReference type="Gene3D" id="1.10.443.10">
    <property type="entry name" value="Intergrase catalytic core"/>
    <property type="match status" value="1"/>
</dbReference>
<evidence type="ECO:0000256" key="4">
    <source>
        <dbReference type="PROSITE-ProRule" id="PRU01248"/>
    </source>
</evidence>
<name>A0A3R8JKN8_9FIRM</name>
<gene>
    <name evidence="7" type="ORF">EBB54_03270</name>
    <name evidence="8" type="ORF">EBB54_14225</name>
</gene>
<keyword evidence="9" id="KW-1185">Reference proteome</keyword>
<evidence type="ECO:0000259" key="6">
    <source>
        <dbReference type="PROSITE" id="PS51900"/>
    </source>
</evidence>
<evidence type="ECO:0000313" key="9">
    <source>
        <dbReference type="Proteomes" id="UP000274920"/>
    </source>
</evidence>
<dbReference type="InterPro" id="IPR050090">
    <property type="entry name" value="Tyrosine_recombinase_XerCD"/>
</dbReference>
<dbReference type="EMBL" id="RHJS01000002">
    <property type="protein sequence ID" value="RRK30508.1"/>
    <property type="molecule type" value="Genomic_DNA"/>
</dbReference>
<dbReference type="PANTHER" id="PTHR30349">
    <property type="entry name" value="PHAGE INTEGRASE-RELATED"/>
    <property type="match status" value="1"/>
</dbReference>